<name>B3QYW2_CHLT3</name>
<dbReference type="KEGG" id="cts:Ctha_1191"/>
<keyword evidence="1" id="KW-0059">Arsenical resistance</keyword>
<organism evidence="3 4">
    <name type="scientific">Chloroherpeton thalassium (strain ATCC 35110 / GB-78)</name>
    <dbReference type="NCBI Taxonomy" id="517418"/>
    <lineage>
        <taxon>Bacteria</taxon>
        <taxon>Pseudomonadati</taxon>
        <taxon>Chlorobiota</taxon>
        <taxon>Chlorobiia</taxon>
        <taxon>Chlorobiales</taxon>
        <taxon>Chloroherpetonaceae</taxon>
        <taxon>Chloroherpeton</taxon>
    </lineage>
</organism>
<dbReference type="PANTHER" id="PTHR43428">
    <property type="entry name" value="ARSENATE REDUCTASE"/>
    <property type="match status" value="1"/>
</dbReference>
<feature type="domain" description="Phosphotyrosine protein phosphatase I" evidence="2">
    <location>
        <begin position="4"/>
        <end position="138"/>
    </location>
</feature>
<dbReference type="GO" id="GO:0046685">
    <property type="term" value="P:response to arsenic-containing substance"/>
    <property type="evidence" value="ECO:0007669"/>
    <property type="project" value="UniProtKB-KW"/>
</dbReference>
<dbReference type="Gene3D" id="3.40.50.2300">
    <property type="match status" value="1"/>
</dbReference>
<dbReference type="OrthoDB" id="9799096at2"/>
<dbReference type="SMART" id="SM00226">
    <property type="entry name" value="LMWPc"/>
    <property type="match status" value="1"/>
</dbReference>
<evidence type="ECO:0000313" key="3">
    <source>
        <dbReference type="EMBL" id="ACF13655.1"/>
    </source>
</evidence>
<dbReference type="CDD" id="cd16345">
    <property type="entry name" value="LMWP_ArsC"/>
    <property type="match status" value="1"/>
</dbReference>
<accession>B3QYW2</accession>
<dbReference type="SUPFAM" id="SSF52788">
    <property type="entry name" value="Phosphotyrosine protein phosphatases I"/>
    <property type="match status" value="1"/>
</dbReference>
<evidence type="ECO:0000313" key="4">
    <source>
        <dbReference type="Proteomes" id="UP000001208"/>
    </source>
</evidence>
<evidence type="ECO:0000256" key="1">
    <source>
        <dbReference type="ARBA" id="ARBA00022849"/>
    </source>
</evidence>
<dbReference type="eggNOG" id="COG0394">
    <property type="taxonomic scope" value="Bacteria"/>
</dbReference>
<dbReference type="EMBL" id="CP001100">
    <property type="protein sequence ID" value="ACF13655.1"/>
    <property type="molecule type" value="Genomic_DNA"/>
</dbReference>
<dbReference type="InterPro" id="IPR036196">
    <property type="entry name" value="Ptyr_pPase_sf"/>
</dbReference>
<dbReference type="PANTHER" id="PTHR43428:SF1">
    <property type="entry name" value="ARSENATE REDUCTASE"/>
    <property type="match status" value="1"/>
</dbReference>
<reference evidence="3 4" key="1">
    <citation type="submission" date="2008-06" db="EMBL/GenBank/DDBJ databases">
        <title>Complete sequence of Chloroherpeton thalassium ATCC 35110.</title>
        <authorList>
            <consortium name="US DOE Joint Genome Institute"/>
            <person name="Lucas S."/>
            <person name="Copeland A."/>
            <person name="Lapidus A."/>
            <person name="Glavina del Rio T."/>
            <person name="Dalin E."/>
            <person name="Tice H."/>
            <person name="Bruce D."/>
            <person name="Goodwin L."/>
            <person name="Pitluck S."/>
            <person name="Schmutz J."/>
            <person name="Larimer F."/>
            <person name="Land M."/>
            <person name="Hauser L."/>
            <person name="Kyrpides N."/>
            <person name="Mikhailova N."/>
            <person name="Liu Z."/>
            <person name="Li T."/>
            <person name="Zhao F."/>
            <person name="Overmann J."/>
            <person name="Bryant D.A."/>
            <person name="Richardson P."/>
        </authorList>
    </citation>
    <scope>NUCLEOTIDE SEQUENCE [LARGE SCALE GENOMIC DNA]</scope>
    <source>
        <strain evidence="4">ATCC 35110 / GB-78</strain>
    </source>
</reference>
<sequence>MKRKSVLILCTGNSCRSQMAEAILKSFAPELDVFSAGTEPSESVHPKAVEVMQEIGIDIRAAKPTSVSAFIDQPFDAVVTVCSHAKETCPIFTGCVQSRYHIGFDDPATFQGTESEITNEFRRVRDEIFAQFKKFYQTTLDVGTQSC</sequence>
<gene>
    <name evidence="3" type="ordered locus">Ctha_1191</name>
</gene>
<dbReference type="STRING" id="517418.Ctha_1191"/>
<dbReference type="InterPro" id="IPR023485">
    <property type="entry name" value="Ptyr_pPase"/>
</dbReference>
<dbReference type="Proteomes" id="UP000001208">
    <property type="component" value="Chromosome"/>
</dbReference>
<dbReference type="Pfam" id="PF01451">
    <property type="entry name" value="LMWPc"/>
    <property type="match status" value="1"/>
</dbReference>
<dbReference type="HOGENOM" id="CLU_071415_3_2_10"/>
<dbReference type="RefSeq" id="WP_012499739.1">
    <property type="nucleotide sequence ID" value="NC_011026.1"/>
</dbReference>
<protein>
    <submittedName>
        <fullName evidence="3">Protein tyrosine phosphatase</fullName>
    </submittedName>
</protein>
<evidence type="ECO:0000259" key="2">
    <source>
        <dbReference type="SMART" id="SM00226"/>
    </source>
</evidence>
<keyword evidence="4" id="KW-1185">Reference proteome</keyword>
<proteinExistence type="predicted"/>
<dbReference type="AlphaFoldDB" id="B3QYW2"/>